<name>A0A6P2BXD8_9ACTN</name>
<reference evidence="4 5" key="1">
    <citation type="submission" date="2018-11" db="EMBL/GenBank/DDBJ databases">
        <title>Trebonia kvetii gen.nov., sp.nov., a novel acidophilic actinobacterium, and proposal of the new actinobacterial family Treboniaceae fam. nov.</title>
        <authorList>
            <person name="Rapoport D."/>
            <person name="Sagova-Mareckova M."/>
            <person name="Sedlacek I."/>
            <person name="Provaznik J."/>
            <person name="Kralova S."/>
            <person name="Pavlinic D."/>
            <person name="Benes V."/>
            <person name="Kopecky J."/>
        </authorList>
    </citation>
    <scope>NUCLEOTIDE SEQUENCE [LARGE SCALE GENOMIC DNA]</scope>
    <source>
        <strain evidence="4 5">15Tr583</strain>
    </source>
</reference>
<comment type="caution">
    <text evidence="4">The sequence shown here is derived from an EMBL/GenBank/DDBJ whole genome shotgun (WGS) entry which is preliminary data.</text>
</comment>
<dbReference type="PROSITE" id="PS51257">
    <property type="entry name" value="PROKAR_LIPOPROTEIN"/>
    <property type="match status" value="1"/>
</dbReference>
<keyword evidence="2" id="KW-0732">Signal</keyword>
<evidence type="ECO:0000313" key="4">
    <source>
        <dbReference type="EMBL" id="TVZ02896.1"/>
    </source>
</evidence>
<protein>
    <recommendedName>
        <fullName evidence="3">AMIN-like domain-containing protein</fullName>
    </recommendedName>
</protein>
<accession>A0A6P2BXD8</accession>
<feature type="compositionally biased region" description="Low complexity" evidence="1">
    <location>
        <begin position="40"/>
        <end position="71"/>
    </location>
</feature>
<dbReference type="Proteomes" id="UP000460272">
    <property type="component" value="Unassembled WGS sequence"/>
</dbReference>
<keyword evidence="5" id="KW-1185">Reference proteome</keyword>
<dbReference type="OrthoDB" id="3393679at2"/>
<feature type="chain" id="PRO_5039147184" description="AMIN-like domain-containing protein" evidence="2">
    <location>
        <begin position="18"/>
        <end position="258"/>
    </location>
</feature>
<sequence length="258" mass="26770">MKPPLTTVAAAVSTTFAAVLLAMLAACGGQPGRPAPPAPSASTSPAAPSRAAVPSQAATPGQPSSGAPSAGSSAQVLSSWLAYPWHWPNDVAAPGRVTHSPAVPPVPELVQISVGSHPAESGERPFERISFTFTTAFPSYRFEFAGKLVSDPGGKVIRLDGQDVLEIVFTQAQAHTADGTHSSIISQPAPRIGYQRMADYAQAGDFEGVLTYGIGIIRPVLQSNPQFAVRAYEVETVTASGQHRHTVAIDIDAGNPGR</sequence>
<evidence type="ECO:0000259" key="3">
    <source>
        <dbReference type="Pfam" id="PF24837"/>
    </source>
</evidence>
<dbReference type="RefSeq" id="WP_145855150.1">
    <property type="nucleotide sequence ID" value="NZ_RPFW01000004.1"/>
</dbReference>
<evidence type="ECO:0000256" key="1">
    <source>
        <dbReference type="SAM" id="MobiDB-lite"/>
    </source>
</evidence>
<dbReference type="AlphaFoldDB" id="A0A6P2BXD8"/>
<feature type="region of interest" description="Disordered" evidence="1">
    <location>
        <begin position="30"/>
        <end position="71"/>
    </location>
</feature>
<dbReference type="Pfam" id="PF24837">
    <property type="entry name" value="AMIN-like"/>
    <property type="match status" value="1"/>
</dbReference>
<evidence type="ECO:0000256" key="2">
    <source>
        <dbReference type="SAM" id="SignalP"/>
    </source>
</evidence>
<dbReference type="EMBL" id="RPFW01000004">
    <property type="protein sequence ID" value="TVZ02896.1"/>
    <property type="molecule type" value="Genomic_DNA"/>
</dbReference>
<feature type="signal peptide" evidence="2">
    <location>
        <begin position="1"/>
        <end position="17"/>
    </location>
</feature>
<gene>
    <name evidence="4" type="ORF">EAS64_20670</name>
</gene>
<organism evidence="4 5">
    <name type="scientific">Trebonia kvetii</name>
    <dbReference type="NCBI Taxonomy" id="2480626"/>
    <lineage>
        <taxon>Bacteria</taxon>
        <taxon>Bacillati</taxon>
        <taxon>Actinomycetota</taxon>
        <taxon>Actinomycetes</taxon>
        <taxon>Streptosporangiales</taxon>
        <taxon>Treboniaceae</taxon>
        <taxon>Trebonia</taxon>
    </lineage>
</organism>
<evidence type="ECO:0000313" key="5">
    <source>
        <dbReference type="Proteomes" id="UP000460272"/>
    </source>
</evidence>
<proteinExistence type="predicted"/>
<feature type="domain" description="AMIN-like" evidence="3">
    <location>
        <begin position="111"/>
        <end position="216"/>
    </location>
</feature>
<dbReference type="InterPro" id="IPR056303">
    <property type="entry name" value="AMIN-like"/>
</dbReference>